<reference evidence="1" key="2">
    <citation type="journal article" date="2022" name="New Phytol.">
        <title>Evolutionary transition to the ectomycorrhizal habit in the genomes of a hyperdiverse lineage of mushroom-forming fungi.</title>
        <authorList>
            <person name="Looney B."/>
            <person name="Miyauchi S."/>
            <person name="Morin E."/>
            <person name="Drula E."/>
            <person name="Courty P.E."/>
            <person name="Kohler A."/>
            <person name="Kuo A."/>
            <person name="LaButti K."/>
            <person name="Pangilinan J."/>
            <person name="Lipzen A."/>
            <person name="Riley R."/>
            <person name="Andreopoulos W."/>
            <person name="He G."/>
            <person name="Johnson J."/>
            <person name="Nolan M."/>
            <person name="Tritt A."/>
            <person name="Barry K.W."/>
            <person name="Grigoriev I.V."/>
            <person name="Nagy L.G."/>
            <person name="Hibbett D."/>
            <person name="Henrissat B."/>
            <person name="Matheny P.B."/>
            <person name="Labbe J."/>
            <person name="Martin F.M."/>
        </authorList>
    </citation>
    <scope>NUCLEOTIDE SEQUENCE</scope>
    <source>
        <strain evidence="1">HHB10654</strain>
    </source>
</reference>
<comment type="caution">
    <text evidence="1">The sequence shown here is derived from an EMBL/GenBank/DDBJ whole genome shotgun (WGS) entry which is preliminary data.</text>
</comment>
<accession>A0ACB8THP9</accession>
<protein>
    <submittedName>
        <fullName evidence="1">Uncharacterized protein</fullName>
    </submittedName>
</protein>
<gene>
    <name evidence="1" type="ORF">BV25DRAFT_1847363</name>
</gene>
<keyword evidence="2" id="KW-1185">Reference proteome</keyword>
<evidence type="ECO:0000313" key="2">
    <source>
        <dbReference type="Proteomes" id="UP000814140"/>
    </source>
</evidence>
<dbReference type="Proteomes" id="UP000814140">
    <property type="component" value="Unassembled WGS sequence"/>
</dbReference>
<feature type="non-terminal residue" evidence="1">
    <location>
        <position position="405"/>
    </location>
</feature>
<sequence>MDQKLSVDVLYYLLTSLSDFESLQAALQVSKRFYNVFKTHPTSIMTAVARDLVGPALPQAIRLVRFHQAMSDPQSPLLREDLEGLETTVADWQDAYLLTKKAEIVNDLEDFFSRRHKDRASAQSTLSDAESHRFRRAMYRFWMYQDRFGSEWRNADPAEQDLAGDDEEFADGTADRTALVQAQKLHLAQFSPAEQRELGDLHLFIASAVDWVHVATHFTPQEALNLNSSNKHESALVTCGPDDILFAMQTRSINHLDDSVARDGFPRQLSGGFVWDALELLNIKEKDQKLPALLDETYRDGDCCARCKTTHERELWRESNWDLLYGIVSPERLVRCLKSNTGRNSQETGPMLTWLQSPRFDFPAMMRWVFDGAGGFSKSDWLCLSCLEYLWTERLFIWWLFVKID</sequence>
<proteinExistence type="predicted"/>
<reference evidence="1" key="1">
    <citation type="submission" date="2021-03" db="EMBL/GenBank/DDBJ databases">
        <authorList>
            <consortium name="DOE Joint Genome Institute"/>
            <person name="Ahrendt S."/>
            <person name="Looney B.P."/>
            <person name="Miyauchi S."/>
            <person name="Morin E."/>
            <person name="Drula E."/>
            <person name="Courty P.E."/>
            <person name="Chicoki N."/>
            <person name="Fauchery L."/>
            <person name="Kohler A."/>
            <person name="Kuo A."/>
            <person name="Labutti K."/>
            <person name="Pangilinan J."/>
            <person name="Lipzen A."/>
            <person name="Riley R."/>
            <person name="Andreopoulos W."/>
            <person name="He G."/>
            <person name="Johnson J."/>
            <person name="Barry K.W."/>
            <person name="Grigoriev I.V."/>
            <person name="Nagy L."/>
            <person name="Hibbett D."/>
            <person name="Henrissat B."/>
            <person name="Matheny P.B."/>
            <person name="Labbe J."/>
            <person name="Martin F."/>
        </authorList>
    </citation>
    <scope>NUCLEOTIDE SEQUENCE</scope>
    <source>
        <strain evidence="1">HHB10654</strain>
    </source>
</reference>
<evidence type="ECO:0000313" key="1">
    <source>
        <dbReference type="EMBL" id="KAI0067949.1"/>
    </source>
</evidence>
<organism evidence="1 2">
    <name type="scientific">Artomyces pyxidatus</name>
    <dbReference type="NCBI Taxonomy" id="48021"/>
    <lineage>
        <taxon>Eukaryota</taxon>
        <taxon>Fungi</taxon>
        <taxon>Dikarya</taxon>
        <taxon>Basidiomycota</taxon>
        <taxon>Agaricomycotina</taxon>
        <taxon>Agaricomycetes</taxon>
        <taxon>Russulales</taxon>
        <taxon>Auriscalpiaceae</taxon>
        <taxon>Artomyces</taxon>
    </lineage>
</organism>
<dbReference type="EMBL" id="MU277189">
    <property type="protein sequence ID" value="KAI0067949.1"/>
    <property type="molecule type" value="Genomic_DNA"/>
</dbReference>
<name>A0ACB8THP9_9AGAM</name>